<evidence type="ECO:0000256" key="2">
    <source>
        <dbReference type="ARBA" id="ARBA00001913"/>
    </source>
</evidence>
<keyword evidence="6" id="KW-0964">Secreted</keyword>
<dbReference type="SMART" id="SM00089">
    <property type="entry name" value="PKD"/>
    <property type="match status" value="1"/>
</dbReference>
<dbReference type="InterPro" id="IPR007280">
    <property type="entry name" value="Peptidase_C_arc/bac"/>
</dbReference>
<dbReference type="Pfam" id="PF08453">
    <property type="entry name" value="Peptidase_M9_N"/>
    <property type="match status" value="1"/>
</dbReference>
<dbReference type="InterPro" id="IPR013661">
    <property type="entry name" value="Peptidase_M9_N_dom"/>
</dbReference>
<comment type="cofactor">
    <cofactor evidence="2">
        <name>Ca(2+)</name>
        <dbReference type="ChEBI" id="CHEBI:29108"/>
    </cofactor>
</comment>
<dbReference type="InterPro" id="IPR035986">
    <property type="entry name" value="PKD_dom_sf"/>
</dbReference>
<dbReference type="SUPFAM" id="SSF49299">
    <property type="entry name" value="PKD domain"/>
    <property type="match status" value="1"/>
</dbReference>
<name>A0ABV8V4B3_9GAMM</name>
<feature type="signal peptide" evidence="15">
    <location>
        <begin position="1"/>
        <end position="29"/>
    </location>
</feature>
<keyword evidence="12" id="KW-0482">Metalloprotease</keyword>
<evidence type="ECO:0000256" key="6">
    <source>
        <dbReference type="ARBA" id="ARBA00022525"/>
    </source>
</evidence>
<organism evidence="17 18">
    <name type="scientific">Simiduia curdlanivorans</name>
    <dbReference type="NCBI Taxonomy" id="1492769"/>
    <lineage>
        <taxon>Bacteria</taxon>
        <taxon>Pseudomonadati</taxon>
        <taxon>Pseudomonadota</taxon>
        <taxon>Gammaproteobacteria</taxon>
        <taxon>Cellvibrionales</taxon>
        <taxon>Cellvibrionaceae</taxon>
        <taxon>Simiduia</taxon>
    </lineage>
</organism>
<dbReference type="PRINTS" id="PR00931">
    <property type="entry name" value="MICOLLPTASE"/>
</dbReference>
<feature type="region of interest" description="Disordered" evidence="14">
    <location>
        <begin position="30"/>
        <end position="76"/>
    </location>
</feature>
<dbReference type="CDD" id="cd00146">
    <property type="entry name" value="PKD"/>
    <property type="match status" value="1"/>
</dbReference>
<gene>
    <name evidence="17" type="ORF">ACFOX3_10475</name>
</gene>
<evidence type="ECO:0000256" key="13">
    <source>
        <dbReference type="ARBA" id="ARBA00023145"/>
    </source>
</evidence>
<dbReference type="Gene3D" id="2.60.40.10">
    <property type="entry name" value="Immunoglobulins"/>
    <property type="match status" value="1"/>
</dbReference>
<comment type="subcellular location">
    <subcellularLocation>
        <location evidence="4">Secreted</location>
    </subcellularLocation>
</comment>
<evidence type="ECO:0000256" key="3">
    <source>
        <dbReference type="ARBA" id="ARBA00001947"/>
    </source>
</evidence>
<evidence type="ECO:0000256" key="4">
    <source>
        <dbReference type="ARBA" id="ARBA00004613"/>
    </source>
</evidence>
<dbReference type="InterPro" id="IPR022409">
    <property type="entry name" value="PKD/Chitinase_dom"/>
</dbReference>
<feature type="domain" description="PKD" evidence="16">
    <location>
        <begin position="742"/>
        <end position="823"/>
    </location>
</feature>
<keyword evidence="10 17" id="KW-0378">Hydrolase</keyword>
<evidence type="ECO:0000256" key="12">
    <source>
        <dbReference type="ARBA" id="ARBA00023049"/>
    </source>
</evidence>
<keyword evidence="9 15" id="KW-0732">Signal</keyword>
<reference evidence="18" key="1">
    <citation type="journal article" date="2019" name="Int. J. Syst. Evol. Microbiol.">
        <title>The Global Catalogue of Microorganisms (GCM) 10K type strain sequencing project: providing services to taxonomists for standard genome sequencing and annotation.</title>
        <authorList>
            <consortium name="The Broad Institute Genomics Platform"/>
            <consortium name="The Broad Institute Genome Sequencing Center for Infectious Disease"/>
            <person name="Wu L."/>
            <person name="Ma J."/>
        </authorList>
    </citation>
    <scope>NUCLEOTIDE SEQUENCE [LARGE SCALE GENOMIC DNA]</scope>
    <source>
        <strain evidence="18">CECT 8570</strain>
    </source>
</reference>
<dbReference type="InterPro" id="IPR000601">
    <property type="entry name" value="PKD_dom"/>
</dbReference>
<comment type="catalytic activity">
    <reaction evidence="1">
        <text>Digestion of native collagen in the triple helical region at Xaa-|-Gly bonds. With synthetic peptides, a preference is shown for Gly at P3 and P1', Pro and Ala at P2 and P2', and hydroxyproline, Ala or Arg at P3'.</text>
        <dbReference type="EC" id="3.4.24.3"/>
    </reaction>
</comment>
<dbReference type="Gene3D" id="2.60.120.380">
    <property type="match status" value="2"/>
</dbReference>
<evidence type="ECO:0000259" key="16">
    <source>
        <dbReference type="PROSITE" id="PS50093"/>
    </source>
</evidence>
<dbReference type="Pfam" id="PF04151">
    <property type="entry name" value="PPC"/>
    <property type="match status" value="2"/>
</dbReference>
<dbReference type="Gene3D" id="3.40.30.160">
    <property type="entry name" value="Collagenase ColT, N-terminal domain"/>
    <property type="match status" value="1"/>
</dbReference>
<keyword evidence="8" id="KW-0479">Metal-binding</keyword>
<dbReference type="GO" id="GO:0004222">
    <property type="term" value="F:metalloendopeptidase activity"/>
    <property type="evidence" value="ECO:0007669"/>
    <property type="project" value="UniProtKB-EC"/>
</dbReference>
<dbReference type="PROSITE" id="PS50093">
    <property type="entry name" value="PKD"/>
    <property type="match status" value="1"/>
</dbReference>
<keyword evidence="13" id="KW-0865">Zymogen</keyword>
<dbReference type="Proteomes" id="UP001595840">
    <property type="component" value="Unassembled WGS sequence"/>
</dbReference>
<evidence type="ECO:0000256" key="9">
    <source>
        <dbReference type="ARBA" id="ARBA00022729"/>
    </source>
</evidence>
<feature type="compositionally biased region" description="Polar residues" evidence="14">
    <location>
        <begin position="30"/>
        <end position="47"/>
    </location>
</feature>
<feature type="chain" id="PRO_5046006156" description="microbial collagenase" evidence="15">
    <location>
        <begin position="30"/>
        <end position="941"/>
    </location>
</feature>
<evidence type="ECO:0000256" key="7">
    <source>
        <dbReference type="ARBA" id="ARBA00022670"/>
    </source>
</evidence>
<dbReference type="InterPro" id="IPR002169">
    <property type="entry name" value="Peptidase_M9A/M9B"/>
</dbReference>
<dbReference type="Gene3D" id="1.10.390.20">
    <property type="match status" value="1"/>
</dbReference>
<protein>
    <recommendedName>
        <fullName evidence="5">microbial collagenase</fullName>
        <ecNumber evidence="5">3.4.24.3</ecNumber>
    </recommendedName>
</protein>
<sequence length="941" mass="102568">MKINKNRGLLSLSLALSLLASGASMSSNAQQAPLSQSVPITPNSQTHHAPVEPMPDRLSPQTLSPQTQTLQTQTQHNQKLATTMAALATCDTNGYGTKTGQSLVDHILVQDIGCINDLYTANSTSFAAFQNSKMITVANAAATMAASYSASGGSNSINNLYYFLRTGYYHEYYSPNDVGPYAGSVQNAVRSALDNFVNNPDFYANSDQHGKNIKDAIILIDSAGENARYLPMIKQWLSRWNASYATSFNMRSSVNGIFTVLFRGHYQADFQALVKTDTQLAQQLGSFARQDWMLATDALYLQENAAGELARFLQYKTSAAYPTIKAEVQAILNRYSLNGTGRSVWLRTATVVDYQGQCADFNICGFKADLEAQVLPLTHTCSSSLVMRAEAMTNAQFADSCDQLSAQESYFHDKLATSYNPVADDLNTKLEMVVFNNSASYQENAGVLFGIDTNNGGMYLEGNPADANNQARFIAYEAEWLLPEFHIWNLTHEYVHYLDGRFNLKGDFGAARTGTHKTVWWIEGLAEYISKKDYNDTAINLARTKAFTLGTIFSNDYNSGQDRVYRWGYLAVRFMFERHPSEVNQMLQYFRAGNYDGYLSYINSISNLYQSEWNTWLGTVQSTNTPTPPVDDKLLSNGQSRTIASPSNNSPLEFYIDLPTNATNLSFVISGGTGDADIYVKRATAPTSSSYDCRPYRTGNAETCSFATPAPGRWYVHVYSYATFANVKLVASYSAGGNSNAAPTAVVNGPYTGTAQQSVNFSSSGSVDSDGSIASYAWSFGDGNTSTQANPTHTYASAGNFTVKLTVTDNQGASHSASTTATIAQGGGNGLTNSCLTQAATDYVSLSSQQPVCVTTKTNGTLYFYFYVNNATQLTLRTGFGTGNANLYYSNSSWPSTTQFSKSSTSAGNSETITVNNPNTGWHYVMISGSHAGLTLQMDQQ</sequence>
<evidence type="ECO:0000256" key="8">
    <source>
        <dbReference type="ARBA" id="ARBA00022723"/>
    </source>
</evidence>
<keyword evidence="7" id="KW-0645">Protease</keyword>
<accession>A0ABV8V4B3</accession>
<dbReference type="EMBL" id="JBHSCX010000009">
    <property type="protein sequence ID" value="MFC4362731.1"/>
    <property type="molecule type" value="Genomic_DNA"/>
</dbReference>
<evidence type="ECO:0000256" key="10">
    <source>
        <dbReference type="ARBA" id="ARBA00022801"/>
    </source>
</evidence>
<comment type="cofactor">
    <cofactor evidence="3">
        <name>Zn(2+)</name>
        <dbReference type="ChEBI" id="CHEBI:29105"/>
    </cofactor>
</comment>
<evidence type="ECO:0000313" key="17">
    <source>
        <dbReference type="EMBL" id="MFC4362731.1"/>
    </source>
</evidence>
<evidence type="ECO:0000256" key="5">
    <source>
        <dbReference type="ARBA" id="ARBA00012653"/>
    </source>
</evidence>
<comment type="caution">
    <text evidence="17">The sequence shown here is derived from an EMBL/GenBank/DDBJ whole genome shotgun (WGS) entry which is preliminary data.</text>
</comment>
<evidence type="ECO:0000313" key="18">
    <source>
        <dbReference type="Proteomes" id="UP001595840"/>
    </source>
</evidence>
<dbReference type="EC" id="3.4.24.3" evidence="5"/>
<proteinExistence type="predicted"/>
<evidence type="ECO:0000256" key="1">
    <source>
        <dbReference type="ARBA" id="ARBA00000424"/>
    </source>
</evidence>
<keyword evidence="11" id="KW-0862">Zinc</keyword>
<feature type="compositionally biased region" description="Low complexity" evidence="14">
    <location>
        <begin position="58"/>
        <end position="75"/>
    </location>
</feature>
<evidence type="ECO:0000256" key="15">
    <source>
        <dbReference type="SAM" id="SignalP"/>
    </source>
</evidence>
<dbReference type="Pfam" id="PF01752">
    <property type="entry name" value="Peptidase_M9"/>
    <property type="match status" value="1"/>
</dbReference>
<dbReference type="RefSeq" id="WP_290264306.1">
    <property type="nucleotide sequence ID" value="NZ_JAUFQG010000006.1"/>
</dbReference>
<evidence type="ECO:0000256" key="14">
    <source>
        <dbReference type="SAM" id="MobiDB-lite"/>
    </source>
</evidence>
<dbReference type="InterPro" id="IPR013783">
    <property type="entry name" value="Ig-like_fold"/>
</dbReference>
<evidence type="ECO:0000256" key="11">
    <source>
        <dbReference type="ARBA" id="ARBA00022833"/>
    </source>
</evidence>
<dbReference type="Pfam" id="PF18911">
    <property type="entry name" value="PKD_4"/>
    <property type="match status" value="1"/>
</dbReference>
<keyword evidence="18" id="KW-1185">Reference proteome</keyword>